<name>A0A8S1W8L4_PAROT</name>
<evidence type="ECO:0000313" key="2">
    <source>
        <dbReference type="Proteomes" id="UP000683925"/>
    </source>
</evidence>
<evidence type="ECO:0000313" key="1">
    <source>
        <dbReference type="EMBL" id="CAD8185600.1"/>
    </source>
</evidence>
<proteinExistence type="predicted"/>
<dbReference type="EMBL" id="CAJJDP010000085">
    <property type="protein sequence ID" value="CAD8185600.1"/>
    <property type="molecule type" value="Genomic_DNA"/>
</dbReference>
<reference evidence="1" key="1">
    <citation type="submission" date="2021-01" db="EMBL/GenBank/DDBJ databases">
        <authorList>
            <consortium name="Genoscope - CEA"/>
            <person name="William W."/>
        </authorList>
    </citation>
    <scope>NUCLEOTIDE SEQUENCE</scope>
</reference>
<accession>A0A8S1W8L4</accession>
<dbReference type="AlphaFoldDB" id="A0A8S1W8L4"/>
<dbReference type="OrthoDB" id="312635at2759"/>
<comment type="caution">
    <text evidence="1">The sequence shown here is derived from an EMBL/GenBank/DDBJ whole genome shotgun (WGS) entry which is preliminary data.</text>
</comment>
<keyword evidence="2" id="KW-1185">Reference proteome</keyword>
<gene>
    <name evidence="1" type="ORF">POCTA_138.1.T0860038</name>
</gene>
<dbReference type="OMA" id="CYTIDEE"/>
<dbReference type="Proteomes" id="UP000683925">
    <property type="component" value="Unassembled WGS sequence"/>
</dbReference>
<organism evidence="1 2">
    <name type="scientific">Paramecium octaurelia</name>
    <dbReference type="NCBI Taxonomy" id="43137"/>
    <lineage>
        <taxon>Eukaryota</taxon>
        <taxon>Sar</taxon>
        <taxon>Alveolata</taxon>
        <taxon>Ciliophora</taxon>
        <taxon>Intramacronucleata</taxon>
        <taxon>Oligohymenophorea</taxon>
        <taxon>Peniculida</taxon>
        <taxon>Parameciidae</taxon>
        <taxon>Paramecium</taxon>
    </lineage>
</organism>
<sequence length="432" mass="51129">MQRENQMLKLYDEGRGRQVCGTITLTFKFEKNLELPYNQKTCIRDNHILESEKFKRFASPIDLNIEYCYTIDEEEEVRLDVKDYYLDDISDFEEYKEYKQRLKSKTSKFFISNFTSSPDNRYIILYVVVEIKEKIGTQRIIIIDTINPNIKKIFLRTSFMGEQRPEFSKDGNFAFINITKNEKYSRFLILNLKNGIQEEKIIKLSSSVRKIDYDVQSGCLFYISFYCEIHKQPLDQDGTIDISKQKIYKIYLEPIDLSSYQITLTLLSDSIVLVTDDKGHLIVSRIRDNCKAAKLYLCNQYLSPQYTFNKAFVVMADSNSRKVALIDISRGKLIRSKYNANQYLQVYGYHQKDSYYISFESLSNCKQTNYNQVSVRSIGWSEIRKKWLIFDVIRGTEIEIQRDDSLDKTSDLFTRNITMRQYDNKISYQLKH</sequence>
<protein>
    <submittedName>
        <fullName evidence="1">Uncharacterized protein</fullName>
    </submittedName>
</protein>